<evidence type="ECO:0000313" key="2">
    <source>
        <dbReference type="EMBL" id="KHN31820.1"/>
    </source>
</evidence>
<reference evidence="2" key="1">
    <citation type="submission" date="2014-07" db="EMBL/GenBank/DDBJ databases">
        <title>Identification of a novel salt tolerance gene in wild soybean by whole-genome sequencing.</title>
        <authorList>
            <person name="Lam H.-M."/>
            <person name="Qi X."/>
            <person name="Li M.-W."/>
            <person name="Liu X."/>
            <person name="Xie M."/>
            <person name="Ni M."/>
            <person name="Xu X."/>
        </authorList>
    </citation>
    <scope>NUCLEOTIDE SEQUENCE [LARGE SCALE GENOMIC DNA]</scope>
    <source>
        <tissue evidence="2">Root</tissue>
    </source>
</reference>
<evidence type="ECO:0000259" key="1">
    <source>
        <dbReference type="Pfam" id="PF23935"/>
    </source>
</evidence>
<dbReference type="AlphaFoldDB" id="A0A0B2RET2"/>
<name>A0A0B2RET2_GLYSO</name>
<organism evidence="2">
    <name type="scientific">Glycine soja</name>
    <name type="common">Wild soybean</name>
    <dbReference type="NCBI Taxonomy" id="3848"/>
    <lineage>
        <taxon>Eukaryota</taxon>
        <taxon>Viridiplantae</taxon>
        <taxon>Streptophyta</taxon>
        <taxon>Embryophyta</taxon>
        <taxon>Tracheophyta</taxon>
        <taxon>Spermatophyta</taxon>
        <taxon>Magnoliopsida</taxon>
        <taxon>eudicotyledons</taxon>
        <taxon>Gunneridae</taxon>
        <taxon>Pentapetalae</taxon>
        <taxon>rosids</taxon>
        <taxon>fabids</taxon>
        <taxon>Fabales</taxon>
        <taxon>Fabaceae</taxon>
        <taxon>Papilionoideae</taxon>
        <taxon>50 kb inversion clade</taxon>
        <taxon>NPAAA clade</taxon>
        <taxon>indigoferoid/millettioid clade</taxon>
        <taxon>Phaseoleae</taxon>
        <taxon>Glycine</taxon>
        <taxon>Glycine subgen. Soja</taxon>
    </lineage>
</organism>
<gene>
    <name evidence="2" type="ORF">glysoja_048371</name>
</gene>
<accession>A0A0B2RET2</accession>
<dbReference type="InterPro" id="IPR055695">
    <property type="entry name" value="DUF7271"/>
</dbReference>
<proteinExistence type="predicted"/>
<dbReference type="EMBL" id="KN650490">
    <property type="protein sequence ID" value="KHN31820.1"/>
    <property type="molecule type" value="Genomic_DNA"/>
</dbReference>
<dbReference type="Proteomes" id="UP000053555">
    <property type="component" value="Unassembled WGS sequence"/>
</dbReference>
<dbReference type="Pfam" id="PF23935">
    <property type="entry name" value="DUF7271"/>
    <property type="match status" value="1"/>
</dbReference>
<sequence length="94" mass="11320">MQAHQIRWQGHDLQQHFVFTRCFFADGLKEFRRTHDINDNVIIRFFAASKDTSFEVDIMGPILRKKCRRPIVTTRRHIFTADVTQDMMEHTNLW</sequence>
<feature type="domain" description="DUF7271" evidence="1">
    <location>
        <begin position="15"/>
        <end position="81"/>
    </location>
</feature>
<protein>
    <recommendedName>
        <fullName evidence="1">DUF7271 domain-containing protein</fullName>
    </recommendedName>
</protein>